<reference evidence="4" key="1">
    <citation type="submission" date="2022-08" db="UniProtKB">
        <authorList>
            <consortium name="EnsemblMetazoa"/>
        </authorList>
    </citation>
    <scope>IDENTIFICATION</scope>
    <source>
        <strain evidence="4">05x7-T-G4-1.051#20</strain>
    </source>
</reference>
<dbReference type="SUPFAM" id="SSF53067">
    <property type="entry name" value="Actin-like ATPase domain"/>
    <property type="match status" value="2"/>
</dbReference>
<evidence type="ECO:0008006" key="6">
    <source>
        <dbReference type="Google" id="ProtNLM"/>
    </source>
</evidence>
<dbReference type="EnsemblMetazoa" id="G21818.4">
    <property type="protein sequence ID" value="G21818.4:cds"/>
    <property type="gene ID" value="G21818"/>
</dbReference>
<dbReference type="InterPro" id="IPR043129">
    <property type="entry name" value="ATPase_NBD"/>
</dbReference>
<dbReference type="PANTHER" id="PTHR11937">
    <property type="entry name" value="ACTIN"/>
    <property type="match status" value="1"/>
</dbReference>
<evidence type="ECO:0000313" key="5">
    <source>
        <dbReference type="Proteomes" id="UP000005408"/>
    </source>
</evidence>
<dbReference type="InterPro" id="IPR004000">
    <property type="entry name" value="Actin"/>
</dbReference>
<evidence type="ECO:0000313" key="4">
    <source>
        <dbReference type="EnsemblMetazoa" id="G21818.4:cds"/>
    </source>
</evidence>
<evidence type="ECO:0000256" key="3">
    <source>
        <dbReference type="RuleBase" id="RU000487"/>
    </source>
</evidence>
<accession>A0A8W8K278</accession>
<comment type="similarity">
    <text evidence="2 3">Belongs to the actin family.</text>
</comment>
<dbReference type="PRINTS" id="PR00190">
    <property type="entry name" value="ACTIN"/>
</dbReference>
<keyword evidence="5" id="KW-1185">Reference proteome</keyword>
<proteinExistence type="inferred from homology"/>
<dbReference type="SMART" id="SM00268">
    <property type="entry name" value="ACTIN"/>
    <property type="match status" value="1"/>
</dbReference>
<dbReference type="Pfam" id="PF00022">
    <property type="entry name" value="Actin"/>
    <property type="match status" value="2"/>
</dbReference>
<evidence type="ECO:0000256" key="1">
    <source>
        <dbReference type="ARBA" id="ARBA00003520"/>
    </source>
</evidence>
<sequence>MSSDDDDWMDVVVIDNGSGSSRSGFAGEDAPRSIFPSVVGGHKEGMTHFIASNSGSFVGDQAVSLSKVLSLRHPIERGVVTDWDAMATILHYVFETELKTKSEDMKVLMTDTILNPAGNREKMTEVMMETFRVPGFHVKNQGILSVYGSGRGCAVTVNIGDGATQIFVIYEAEMMIVKDMKEKLCFVSQDYKKDQITAETTSDLDKSYTLLDGSQITLGHERFQCPEALFQPSLLGLDCDGIHQQINQCILECGLDMRSTLYVSVVLSGGTTMCLGFADRLHLELQALVPGPMKVKVVAPPERKFLPWIGGSIVGSLSTFQQQWITQEMYQEVGPSIVHRRCANV</sequence>
<dbReference type="AlphaFoldDB" id="A0A8W8K278"/>
<dbReference type="Gene3D" id="3.30.420.40">
    <property type="match status" value="4"/>
</dbReference>
<evidence type="ECO:0000256" key="2">
    <source>
        <dbReference type="ARBA" id="ARBA00006752"/>
    </source>
</evidence>
<dbReference type="Gene3D" id="3.90.640.10">
    <property type="entry name" value="Actin, Chain A, domain 4"/>
    <property type="match status" value="1"/>
</dbReference>
<dbReference type="FunFam" id="3.30.420.40:FF:000050">
    <property type="entry name" value="Actin, alpha skeletal muscle"/>
    <property type="match status" value="1"/>
</dbReference>
<organism evidence="4 5">
    <name type="scientific">Magallana gigas</name>
    <name type="common">Pacific oyster</name>
    <name type="synonym">Crassostrea gigas</name>
    <dbReference type="NCBI Taxonomy" id="29159"/>
    <lineage>
        <taxon>Eukaryota</taxon>
        <taxon>Metazoa</taxon>
        <taxon>Spiralia</taxon>
        <taxon>Lophotrochozoa</taxon>
        <taxon>Mollusca</taxon>
        <taxon>Bivalvia</taxon>
        <taxon>Autobranchia</taxon>
        <taxon>Pteriomorphia</taxon>
        <taxon>Ostreida</taxon>
        <taxon>Ostreoidea</taxon>
        <taxon>Ostreidae</taxon>
        <taxon>Magallana</taxon>
    </lineage>
</organism>
<dbReference type="Proteomes" id="UP000005408">
    <property type="component" value="Unassembled WGS sequence"/>
</dbReference>
<comment type="function">
    <text evidence="1">Actins are highly conserved proteins that are involved in various types of cell motility and are ubiquitously expressed in all eukaryotic cells.</text>
</comment>
<name>A0A8W8K278_MAGGI</name>
<protein>
    <recommendedName>
        <fullName evidence="6">Actin</fullName>
    </recommendedName>
</protein>